<dbReference type="Pfam" id="PF02080">
    <property type="entry name" value="TrkA_C"/>
    <property type="match status" value="1"/>
</dbReference>
<dbReference type="PANTHER" id="PTHR43833:SF5">
    <property type="entry name" value="TRK SYSTEM POTASSIUM UPTAKE PROTEIN TRKA"/>
    <property type="match status" value="1"/>
</dbReference>
<dbReference type="PROSITE" id="PS51202">
    <property type="entry name" value="RCK_C"/>
    <property type="match status" value="1"/>
</dbReference>
<dbReference type="Pfam" id="PF02254">
    <property type="entry name" value="TrkA_N"/>
    <property type="match status" value="1"/>
</dbReference>
<evidence type="ECO:0000313" key="10">
    <source>
        <dbReference type="Proteomes" id="UP000183085"/>
    </source>
</evidence>
<feature type="domain" description="RCK C-terminal" evidence="8">
    <location>
        <begin position="137"/>
        <end position="219"/>
    </location>
</feature>
<accession>A0A1J5DPD4</accession>
<evidence type="ECO:0000256" key="3">
    <source>
        <dbReference type="ARBA" id="ARBA00022538"/>
    </source>
</evidence>
<keyword evidence="6" id="KW-0406">Ion transport</keyword>
<dbReference type="Proteomes" id="UP000183085">
    <property type="component" value="Unassembled WGS sequence"/>
</dbReference>
<keyword evidence="4" id="KW-0630">Potassium</keyword>
<evidence type="ECO:0000259" key="8">
    <source>
        <dbReference type="PROSITE" id="PS51202"/>
    </source>
</evidence>
<dbReference type="InterPro" id="IPR036721">
    <property type="entry name" value="RCK_C_sf"/>
</dbReference>
<sequence>MNIVIVGGGKVGFRLAGLLVKDKHEIAIVEKNRIVCEDIASDLNILVIHGDGCESRYLEDAGIREADVLATVTGNDEDNIVICQLAKKKFDIPRTVARVNDPKNEHIFHALGIDVPVNSTSIIAHIIEEEASMDDFVNLMTFKHGKLALVRVDIQEESTAIDCAIKNIHLPPQSVIVSIVRGEDVLVPGGDTILRKGDDLIAITTIEHEKELLERLLGEIGI</sequence>
<keyword evidence="2" id="KW-0813">Transport</keyword>
<evidence type="ECO:0000256" key="4">
    <source>
        <dbReference type="ARBA" id="ARBA00022958"/>
    </source>
</evidence>
<dbReference type="AlphaFoldDB" id="A0A1J5DPD4"/>
<name>A0A1J5DPD4_9BACT</name>
<evidence type="ECO:0000256" key="1">
    <source>
        <dbReference type="ARBA" id="ARBA00017378"/>
    </source>
</evidence>
<dbReference type="InterPro" id="IPR050721">
    <property type="entry name" value="Trk_Ktr_HKT_K-transport"/>
</dbReference>
<dbReference type="Gene3D" id="3.30.70.1450">
    <property type="entry name" value="Regulator of K+ conductance, C-terminal domain"/>
    <property type="match status" value="1"/>
</dbReference>
<evidence type="ECO:0000256" key="6">
    <source>
        <dbReference type="ARBA" id="ARBA00023065"/>
    </source>
</evidence>
<organism evidence="9 10">
    <name type="scientific">Candidatus Desantisbacteria bacterium CG2_30_40_21</name>
    <dbReference type="NCBI Taxonomy" id="1817895"/>
    <lineage>
        <taxon>Bacteria</taxon>
        <taxon>Candidatus Desantisiibacteriota</taxon>
    </lineage>
</organism>
<reference evidence="9 10" key="1">
    <citation type="journal article" date="2016" name="Environ. Microbiol.">
        <title>Genomic resolution of a cold subsurface aquifer community provides metabolic insights for novel microbes adapted to high CO concentrations.</title>
        <authorList>
            <person name="Probst A.J."/>
            <person name="Castelle C.J."/>
            <person name="Singh A."/>
            <person name="Brown C.T."/>
            <person name="Anantharaman K."/>
            <person name="Sharon I."/>
            <person name="Hug L.A."/>
            <person name="Burstein D."/>
            <person name="Emerson J.B."/>
            <person name="Thomas B.C."/>
            <person name="Banfield J.F."/>
        </authorList>
    </citation>
    <scope>NUCLEOTIDE SEQUENCE [LARGE SCALE GENOMIC DNA]</scope>
    <source>
        <strain evidence="9">CG2_30_40_21</strain>
    </source>
</reference>
<keyword evidence="5" id="KW-0520">NAD</keyword>
<dbReference type="InterPro" id="IPR006037">
    <property type="entry name" value="RCK_C"/>
</dbReference>
<dbReference type="Gene3D" id="3.40.50.720">
    <property type="entry name" value="NAD(P)-binding Rossmann-like Domain"/>
    <property type="match status" value="1"/>
</dbReference>
<dbReference type="SUPFAM" id="SSF116726">
    <property type="entry name" value="TrkA C-terminal domain-like"/>
    <property type="match status" value="1"/>
</dbReference>
<gene>
    <name evidence="9" type="ORF">AUJ95_07405</name>
</gene>
<dbReference type="SUPFAM" id="SSF51735">
    <property type="entry name" value="NAD(P)-binding Rossmann-fold domains"/>
    <property type="match status" value="1"/>
</dbReference>
<dbReference type="GO" id="GO:0005886">
    <property type="term" value="C:plasma membrane"/>
    <property type="evidence" value="ECO:0007669"/>
    <property type="project" value="InterPro"/>
</dbReference>
<dbReference type="STRING" id="1817895.AUJ95_07405"/>
<dbReference type="PRINTS" id="PR00335">
    <property type="entry name" value="KUPTAKETRKA"/>
</dbReference>
<evidence type="ECO:0000259" key="7">
    <source>
        <dbReference type="PROSITE" id="PS51201"/>
    </source>
</evidence>
<dbReference type="InterPro" id="IPR036291">
    <property type="entry name" value="NAD(P)-bd_dom_sf"/>
</dbReference>
<dbReference type="InterPro" id="IPR006036">
    <property type="entry name" value="K_uptake_TrkA"/>
</dbReference>
<dbReference type="PANTHER" id="PTHR43833">
    <property type="entry name" value="POTASSIUM CHANNEL PROTEIN 2-RELATED-RELATED"/>
    <property type="match status" value="1"/>
</dbReference>
<dbReference type="GO" id="GO:0015079">
    <property type="term" value="F:potassium ion transmembrane transporter activity"/>
    <property type="evidence" value="ECO:0007669"/>
    <property type="project" value="InterPro"/>
</dbReference>
<protein>
    <recommendedName>
        <fullName evidence="1">Trk system potassium uptake protein TrkA</fullName>
    </recommendedName>
</protein>
<proteinExistence type="predicted"/>
<comment type="caution">
    <text evidence="9">The sequence shown here is derived from an EMBL/GenBank/DDBJ whole genome shotgun (WGS) entry which is preliminary data.</text>
</comment>
<feature type="domain" description="RCK N-terminal" evidence="7">
    <location>
        <begin position="1"/>
        <end position="117"/>
    </location>
</feature>
<evidence type="ECO:0000256" key="5">
    <source>
        <dbReference type="ARBA" id="ARBA00023027"/>
    </source>
</evidence>
<evidence type="ECO:0000313" key="9">
    <source>
        <dbReference type="EMBL" id="OIP38004.1"/>
    </source>
</evidence>
<dbReference type="EMBL" id="MNYI01000191">
    <property type="protein sequence ID" value="OIP38004.1"/>
    <property type="molecule type" value="Genomic_DNA"/>
</dbReference>
<keyword evidence="3" id="KW-0633">Potassium transport</keyword>
<evidence type="ECO:0000256" key="2">
    <source>
        <dbReference type="ARBA" id="ARBA00022448"/>
    </source>
</evidence>
<dbReference type="PROSITE" id="PS51201">
    <property type="entry name" value="RCK_N"/>
    <property type="match status" value="1"/>
</dbReference>
<dbReference type="InterPro" id="IPR003148">
    <property type="entry name" value="RCK_N"/>
</dbReference>